<sequence length="295" mass="32076">MKFVRGLPLGVCFLVTCLSFSSFFFPSPVFADRSIKIGNSLDTIELPFPIPSNHDSGICSDRIEPSINKIIQRPELNQGKWAILVQSLGGTNIYSLNPDSYMVPASNMKLLVTAAALQKLDLNGQIRSTSISDWIKVTNLQSDNAYANVLLKYLGGSQSVQQALSNLGIDSQGYRLRDGSGLSRNNLATPRALVSTLRAMYHAKGNDVFFASLPVAGISGTLKNRLRHTTAEGTVRAKTGTLRGVRALSGYIDHPEYGTVVFSIITNQSSNQSSYSVVKAIDEIVLELSSFTNCY</sequence>
<reference evidence="3" key="1">
    <citation type="journal article" date="2021" name="Antonie Van Leeuwenhoek">
        <title>Draft genome and description of Waterburya agarophytonicola gen. nov. sp. nov. (Pleurocapsales, Cyanobacteria): a seaweed symbiont.</title>
        <authorList>
            <person name="Bonthond G."/>
            <person name="Shalygin S."/>
            <person name="Bayer T."/>
            <person name="Weinberger F."/>
        </authorList>
    </citation>
    <scope>NUCLEOTIDE SEQUENCE</scope>
    <source>
        <strain evidence="3">KI4</strain>
    </source>
</reference>
<dbReference type="Gene3D" id="3.40.710.10">
    <property type="entry name" value="DD-peptidase/beta-lactamase superfamily"/>
    <property type="match status" value="1"/>
</dbReference>
<evidence type="ECO:0000313" key="3">
    <source>
        <dbReference type="EMBL" id="MCC0178117.1"/>
    </source>
</evidence>
<evidence type="ECO:0000313" key="4">
    <source>
        <dbReference type="Proteomes" id="UP000729733"/>
    </source>
</evidence>
<accession>A0A964BSX2</accession>
<dbReference type="InterPro" id="IPR012338">
    <property type="entry name" value="Beta-lactam/transpept-like"/>
</dbReference>
<dbReference type="AlphaFoldDB" id="A0A964BSX2"/>
<name>A0A964BSX2_9CYAN</name>
<protein>
    <submittedName>
        <fullName evidence="3">D-alanyl-D-alanine carboxypeptidase/D-alanyl-D-alanine-endopeptidase</fullName>
        <ecNumber evidence="3">3.4.16.4</ecNumber>
    </submittedName>
</protein>
<dbReference type="InterPro" id="IPR000667">
    <property type="entry name" value="Peptidase_S13"/>
</dbReference>
<dbReference type="GO" id="GO:0000270">
    <property type="term" value="P:peptidoglycan metabolic process"/>
    <property type="evidence" value="ECO:0007669"/>
    <property type="project" value="TreeGrafter"/>
</dbReference>
<comment type="caution">
    <text evidence="3">The sequence shown here is derived from an EMBL/GenBank/DDBJ whole genome shotgun (WGS) entry which is preliminary data.</text>
</comment>
<proteinExistence type="inferred from homology"/>
<keyword evidence="4" id="KW-1185">Reference proteome</keyword>
<dbReference type="PANTHER" id="PTHR30023">
    <property type="entry name" value="D-ALANYL-D-ALANINE CARBOXYPEPTIDASE"/>
    <property type="match status" value="1"/>
</dbReference>
<dbReference type="EC" id="3.4.16.4" evidence="3"/>
<keyword evidence="2 3" id="KW-0378">Hydrolase</keyword>
<organism evidence="3 4">
    <name type="scientific">Waterburya agarophytonicola KI4</name>
    <dbReference type="NCBI Taxonomy" id="2874699"/>
    <lineage>
        <taxon>Bacteria</taxon>
        <taxon>Bacillati</taxon>
        <taxon>Cyanobacteriota</taxon>
        <taxon>Cyanophyceae</taxon>
        <taxon>Pleurocapsales</taxon>
        <taxon>Hyellaceae</taxon>
        <taxon>Waterburya</taxon>
        <taxon>Waterburya agarophytonicola</taxon>
    </lineage>
</organism>
<evidence type="ECO:0000256" key="1">
    <source>
        <dbReference type="ARBA" id="ARBA00006096"/>
    </source>
</evidence>
<dbReference type="NCBIfam" id="TIGR00666">
    <property type="entry name" value="PBP4"/>
    <property type="match status" value="1"/>
</dbReference>
<dbReference type="PANTHER" id="PTHR30023:SF0">
    <property type="entry name" value="PENICILLIN-SENSITIVE CARBOXYPEPTIDASE A"/>
    <property type="match status" value="1"/>
</dbReference>
<evidence type="ECO:0000256" key="2">
    <source>
        <dbReference type="ARBA" id="ARBA00022801"/>
    </source>
</evidence>
<comment type="similarity">
    <text evidence="1">Belongs to the peptidase S13 family.</text>
</comment>
<dbReference type="GO" id="GO:0009002">
    <property type="term" value="F:serine-type D-Ala-D-Ala carboxypeptidase activity"/>
    <property type="evidence" value="ECO:0007669"/>
    <property type="project" value="UniProtKB-EC"/>
</dbReference>
<keyword evidence="3" id="KW-0645">Protease</keyword>
<dbReference type="EMBL" id="JADWDC010000035">
    <property type="protein sequence ID" value="MCC0178117.1"/>
    <property type="molecule type" value="Genomic_DNA"/>
</dbReference>
<gene>
    <name evidence="3" type="primary">dacB</name>
    <name evidence="3" type="ORF">I4641_14120</name>
</gene>
<dbReference type="PRINTS" id="PR00922">
    <property type="entry name" value="DADACBPTASE3"/>
</dbReference>
<keyword evidence="3" id="KW-0121">Carboxypeptidase</keyword>
<dbReference type="Proteomes" id="UP000729733">
    <property type="component" value="Unassembled WGS sequence"/>
</dbReference>
<dbReference type="RefSeq" id="WP_229641183.1">
    <property type="nucleotide sequence ID" value="NZ_JADWDC010000035.1"/>
</dbReference>
<dbReference type="SUPFAM" id="SSF56601">
    <property type="entry name" value="beta-lactamase/transpeptidase-like"/>
    <property type="match status" value="1"/>
</dbReference>
<dbReference type="Pfam" id="PF02113">
    <property type="entry name" value="Peptidase_S13"/>
    <property type="match status" value="1"/>
</dbReference>
<dbReference type="GO" id="GO:0006508">
    <property type="term" value="P:proteolysis"/>
    <property type="evidence" value="ECO:0007669"/>
    <property type="project" value="InterPro"/>
</dbReference>